<dbReference type="PANTHER" id="PTHR45624:SF12">
    <property type="entry name" value="MITOCHONDRIAL ORNITHINE TRANSPORTER 1"/>
    <property type="match status" value="1"/>
</dbReference>
<dbReference type="GO" id="GO:0000064">
    <property type="term" value="F:L-ornithine transmembrane transporter activity"/>
    <property type="evidence" value="ECO:0007669"/>
    <property type="project" value="TreeGrafter"/>
</dbReference>
<keyword evidence="5" id="KW-0677">Repeat</keyword>
<sequence>MSLSTADEGGKPFSNSRYYYGAAVDLISGSMGGAASVYVGQPLDTVKVKMQAFPHIYKSSYKCFTHTLKNEGLVRGLYSGTLPSLAAQISENAMLFLAYGQCQKVLSLIRNKNLEQLTVIENATAGSLAAFFSSLTLCPTELIKNRMQTALENFSAGQNEVQKNAMAITREILKNEGISGLYKGFVPTVLREMPGYFCFFGGYEFSRYMLTPSGKSKDDLGAGRTMISGAFGGIVFWITTFPMDVIKSRQQIASTKSNLNLFTVLVNIAKTDGVPALYNGLLPTIFRTIPATASLFLAVEKTKKFLNGF</sequence>
<protein>
    <submittedName>
        <fullName evidence="11">DgyrCDS8058</fullName>
    </submittedName>
</protein>
<feature type="repeat" description="Solcar" evidence="9">
    <location>
        <begin position="220"/>
        <end position="305"/>
    </location>
</feature>
<dbReference type="EMBL" id="CAJFCJ010000010">
    <property type="protein sequence ID" value="CAD5119451.1"/>
    <property type="molecule type" value="Genomic_DNA"/>
</dbReference>
<dbReference type="Gene3D" id="1.50.40.10">
    <property type="entry name" value="Mitochondrial carrier domain"/>
    <property type="match status" value="1"/>
</dbReference>
<dbReference type="InterPro" id="IPR018108">
    <property type="entry name" value="MCP_transmembrane"/>
</dbReference>
<evidence type="ECO:0000256" key="7">
    <source>
        <dbReference type="ARBA" id="ARBA00023128"/>
    </source>
</evidence>
<evidence type="ECO:0000313" key="12">
    <source>
        <dbReference type="Proteomes" id="UP000549394"/>
    </source>
</evidence>
<evidence type="ECO:0000256" key="9">
    <source>
        <dbReference type="PROSITE-ProRule" id="PRU00282"/>
    </source>
</evidence>
<dbReference type="GO" id="GO:0031966">
    <property type="term" value="C:mitochondrial membrane"/>
    <property type="evidence" value="ECO:0007669"/>
    <property type="project" value="UniProtKB-SubCell"/>
</dbReference>
<organism evidence="11 12">
    <name type="scientific">Dimorphilus gyrociliatus</name>
    <dbReference type="NCBI Taxonomy" id="2664684"/>
    <lineage>
        <taxon>Eukaryota</taxon>
        <taxon>Metazoa</taxon>
        <taxon>Spiralia</taxon>
        <taxon>Lophotrochozoa</taxon>
        <taxon>Annelida</taxon>
        <taxon>Polychaeta</taxon>
        <taxon>Polychaeta incertae sedis</taxon>
        <taxon>Dinophilidae</taxon>
        <taxon>Dimorphilus</taxon>
    </lineage>
</organism>
<keyword evidence="7" id="KW-0496">Mitochondrion</keyword>
<evidence type="ECO:0000256" key="2">
    <source>
        <dbReference type="ARBA" id="ARBA00006375"/>
    </source>
</evidence>
<keyword evidence="8 9" id="KW-0472">Membrane</keyword>
<evidence type="ECO:0000256" key="4">
    <source>
        <dbReference type="ARBA" id="ARBA00022692"/>
    </source>
</evidence>
<evidence type="ECO:0000256" key="3">
    <source>
        <dbReference type="ARBA" id="ARBA00022448"/>
    </source>
</evidence>
<evidence type="ECO:0000256" key="10">
    <source>
        <dbReference type="RuleBase" id="RU000488"/>
    </source>
</evidence>
<comment type="subcellular location">
    <subcellularLocation>
        <location evidence="1">Mitochondrion membrane</location>
        <topology evidence="1">Multi-pass membrane protein</topology>
    </subcellularLocation>
</comment>
<dbReference type="InterPro" id="IPR023395">
    <property type="entry name" value="MCP_dom_sf"/>
</dbReference>
<keyword evidence="3 10" id="KW-0813">Transport</keyword>
<feature type="repeat" description="Solcar" evidence="9">
    <location>
        <begin position="20"/>
        <end position="105"/>
    </location>
</feature>
<evidence type="ECO:0000256" key="5">
    <source>
        <dbReference type="ARBA" id="ARBA00022737"/>
    </source>
</evidence>
<dbReference type="Pfam" id="PF00153">
    <property type="entry name" value="Mito_carr"/>
    <property type="match status" value="3"/>
</dbReference>
<dbReference type="PANTHER" id="PTHR45624">
    <property type="entry name" value="MITOCHONDRIAL BASIC AMINO ACIDS TRANSPORTER-RELATED"/>
    <property type="match status" value="1"/>
</dbReference>
<name>A0A7I8VT23_9ANNE</name>
<accession>A0A7I8VT23</accession>
<evidence type="ECO:0000256" key="8">
    <source>
        <dbReference type="ARBA" id="ARBA00023136"/>
    </source>
</evidence>
<dbReference type="PROSITE" id="PS50920">
    <property type="entry name" value="SOLCAR"/>
    <property type="match status" value="3"/>
</dbReference>
<dbReference type="Proteomes" id="UP000549394">
    <property type="component" value="Unassembled WGS sequence"/>
</dbReference>
<keyword evidence="12" id="KW-1185">Reference proteome</keyword>
<dbReference type="AlphaFoldDB" id="A0A7I8VT23"/>
<dbReference type="GO" id="GO:1990575">
    <property type="term" value="P:mitochondrial L-ornithine transmembrane transport"/>
    <property type="evidence" value="ECO:0007669"/>
    <property type="project" value="TreeGrafter"/>
</dbReference>
<evidence type="ECO:0000256" key="1">
    <source>
        <dbReference type="ARBA" id="ARBA00004225"/>
    </source>
</evidence>
<evidence type="ECO:0000313" key="11">
    <source>
        <dbReference type="EMBL" id="CAD5119451.1"/>
    </source>
</evidence>
<dbReference type="SUPFAM" id="SSF103506">
    <property type="entry name" value="Mitochondrial carrier"/>
    <property type="match status" value="1"/>
</dbReference>
<dbReference type="OrthoDB" id="409586at2759"/>
<keyword evidence="6" id="KW-1133">Transmembrane helix</keyword>
<reference evidence="11 12" key="1">
    <citation type="submission" date="2020-08" db="EMBL/GenBank/DDBJ databases">
        <authorList>
            <person name="Hejnol A."/>
        </authorList>
    </citation>
    <scope>NUCLEOTIDE SEQUENCE [LARGE SCALE GENOMIC DNA]</scope>
</reference>
<comment type="similarity">
    <text evidence="2 10">Belongs to the mitochondrial carrier (TC 2.A.29) family.</text>
</comment>
<comment type="caution">
    <text evidence="11">The sequence shown here is derived from an EMBL/GenBank/DDBJ whole genome shotgun (WGS) entry which is preliminary data.</text>
</comment>
<keyword evidence="4 9" id="KW-0812">Transmembrane</keyword>
<feature type="repeat" description="Solcar" evidence="9">
    <location>
        <begin position="117"/>
        <end position="209"/>
    </location>
</feature>
<dbReference type="InterPro" id="IPR050567">
    <property type="entry name" value="Mitochondrial_Carrier"/>
</dbReference>
<gene>
    <name evidence="11" type="ORF">DGYR_LOCUS7696</name>
</gene>
<evidence type="ECO:0000256" key="6">
    <source>
        <dbReference type="ARBA" id="ARBA00022989"/>
    </source>
</evidence>
<proteinExistence type="inferred from homology"/>